<reference evidence="2" key="1">
    <citation type="journal article" date="2021" name="Polymers (Basel)">
        <title>Highly Stretchable Bacterial Cellulose Produced by Komagataeibacter hansenii SI1.</title>
        <authorList>
            <person name="Cielecka I."/>
            <person name="Ryngajllo M."/>
            <person name="Maniukiewicz W."/>
            <person name="Bielecki S."/>
        </authorList>
    </citation>
    <scope>NUCLEOTIDE SEQUENCE</scope>
    <source>
        <strain evidence="2">SI1</strain>
    </source>
</reference>
<name>A0AAW5EUK9_NOVHA</name>
<comment type="caution">
    <text evidence="2">The sequence shown here is derived from an EMBL/GenBank/DDBJ whole genome shotgun (WGS) entry which is preliminary data.</text>
</comment>
<proteinExistence type="predicted"/>
<organism evidence="2 3">
    <name type="scientific">Novacetimonas hansenii</name>
    <name type="common">Komagataeibacter hansenii</name>
    <dbReference type="NCBI Taxonomy" id="436"/>
    <lineage>
        <taxon>Bacteria</taxon>
        <taxon>Pseudomonadati</taxon>
        <taxon>Pseudomonadota</taxon>
        <taxon>Alphaproteobacteria</taxon>
        <taxon>Acetobacterales</taxon>
        <taxon>Acetobacteraceae</taxon>
        <taxon>Novacetimonas</taxon>
    </lineage>
</organism>
<evidence type="ECO:0000313" key="2">
    <source>
        <dbReference type="EMBL" id="MCJ8354477.1"/>
    </source>
</evidence>
<dbReference type="AlphaFoldDB" id="A0AAW5EUK9"/>
<gene>
    <name evidence="2" type="ORF">K1W68_10830</name>
</gene>
<protein>
    <recommendedName>
        <fullName evidence="4">Lipoprotein</fullName>
    </recommendedName>
</protein>
<dbReference type="PROSITE" id="PS51257">
    <property type="entry name" value="PROKAR_LIPOPROTEIN"/>
    <property type="match status" value="1"/>
</dbReference>
<reference evidence="2" key="2">
    <citation type="submission" date="2022-03" db="EMBL/GenBank/DDBJ databases">
        <authorList>
            <person name="Ryngajllo M."/>
            <person name="Jacek P."/>
            <person name="Kubiak K."/>
        </authorList>
    </citation>
    <scope>NUCLEOTIDE SEQUENCE</scope>
    <source>
        <strain evidence="2">SI1</strain>
    </source>
</reference>
<dbReference type="GeneID" id="61366479"/>
<evidence type="ECO:0008006" key="4">
    <source>
        <dbReference type="Google" id="ProtNLM"/>
    </source>
</evidence>
<keyword evidence="1" id="KW-0732">Signal</keyword>
<evidence type="ECO:0000256" key="1">
    <source>
        <dbReference type="SAM" id="SignalP"/>
    </source>
</evidence>
<dbReference type="EMBL" id="JAIBCX010000027">
    <property type="protein sequence ID" value="MCJ8354477.1"/>
    <property type="molecule type" value="Genomic_DNA"/>
</dbReference>
<dbReference type="RefSeq" id="WP_064305516.1">
    <property type="nucleotide sequence ID" value="NZ_CALLXP010000025.1"/>
</dbReference>
<evidence type="ECO:0000313" key="3">
    <source>
        <dbReference type="Proteomes" id="UP001202887"/>
    </source>
</evidence>
<accession>A0AAW5EUK9</accession>
<dbReference type="Proteomes" id="UP001202887">
    <property type="component" value="Unassembled WGS sequence"/>
</dbReference>
<feature type="signal peptide" evidence="1">
    <location>
        <begin position="1"/>
        <end position="17"/>
    </location>
</feature>
<feature type="chain" id="PRO_5043879475" description="Lipoprotein" evidence="1">
    <location>
        <begin position="18"/>
        <end position="69"/>
    </location>
</feature>
<sequence length="69" mass="7275">MKKLALLTTVIALGACAHDPHQTPPDSVTARQGIEPQPVHTAQFGAMSRTASYAAHHANQVAASTDEKK</sequence>